<feature type="compositionally biased region" description="Polar residues" evidence="1">
    <location>
        <begin position="375"/>
        <end position="406"/>
    </location>
</feature>
<feature type="compositionally biased region" description="Basic and acidic residues" evidence="1">
    <location>
        <begin position="438"/>
        <end position="451"/>
    </location>
</feature>
<feature type="region of interest" description="Disordered" evidence="1">
    <location>
        <begin position="1"/>
        <end position="134"/>
    </location>
</feature>
<feature type="region of interest" description="Disordered" evidence="1">
    <location>
        <begin position="316"/>
        <end position="475"/>
    </location>
</feature>
<gene>
    <name evidence="2" type="ORF">EI97DRAFT_456336</name>
</gene>
<dbReference type="EMBL" id="ML986487">
    <property type="protein sequence ID" value="KAF2278904.1"/>
    <property type="molecule type" value="Genomic_DNA"/>
</dbReference>
<feature type="compositionally biased region" description="Basic and acidic residues" evidence="1">
    <location>
        <begin position="334"/>
        <end position="345"/>
    </location>
</feature>
<organism evidence="2 3">
    <name type="scientific">Westerdykella ornata</name>
    <dbReference type="NCBI Taxonomy" id="318751"/>
    <lineage>
        <taxon>Eukaryota</taxon>
        <taxon>Fungi</taxon>
        <taxon>Dikarya</taxon>
        <taxon>Ascomycota</taxon>
        <taxon>Pezizomycotina</taxon>
        <taxon>Dothideomycetes</taxon>
        <taxon>Pleosporomycetidae</taxon>
        <taxon>Pleosporales</taxon>
        <taxon>Sporormiaceae</taxon>
        <taxon>Westerdykella</taxon>
    </lineage>
</organism>
<evidence type="ECO:0000313" key="2">
    <source>
        <dbReference type="EMBL" id="KAF2278904.1"/>
    </source>
</evidence>
<dbReference type="GeneID" id="54553893"/>
<proteinExistence type="predicted"/>
<evidence type="ECO:0000313" key="3">
    <source>
        <dbReference type="Proteomes" id="UP000800097"/>
    </source>
</evidence>
<dbReference type="Proteomes" id="UP000800097">
    <property type="component" value="Unassembled WGS sequence"/>
</dbReference>
<feature type="compositionally biased region" description="Basic residues" evidence="1">
    <location>
        <begin position="1"/>
        <end position="10"/>
    </location>
</feature>
<sequence>MAPQLRKRRQTTTSGIGAQAQPTLNRSDLPQFAPRHLSPDEARRRFQNVPNGNGKRPHEEDSEGETTLPPSRPTKRSKSVPKREDAQATVVQPHEEDSEGETTPPPSPPTRKSKSVPEQEDAQAAVAQPNTQPRLHFSNIGEVNTHNNVVRFTPPPDDSLPKSDTDRQAIVLRLVDAINYVEPFPKDAKAPPKAYQTRWVDRSYYSPVQIEKLSWQILDETERLYTLGWTQPIYDDGLMASITETRDMKFGERIDAIVSLLKVAKKVCESALKGEKFWSIIGIPKSLKTSCEVNKKQNARKQLRITLGKQAEGEAKAEAEAEAQAEVRAVSQTDEAKNNPEEAAAHKRRGSTRAKTTRSTPVHIEDTSTAAATSETMPVTAHSNVSATPDATPESGITSNYQTPSPATVEDTQGHNEADVDGQVELPPSGVNDSQTSSEHDLFSVQDRHESQAPVAAPSNVEPTQNDDLQDESEHQLEADTFTSTQIESSEAMFDAEGSDEDLLNATLVEELGRQHED</sequence>
<feature type="compositionally biased region" description="Basic residues" evidence="1">
    <location>
        <begin position="346"/>
        <end position="356"/>
    </location>
</feature>
<dbReference type="RefSeq" id="XP_033656443.1">
    <property type="nucleotide sequence ID" value="XM_033800718.1"/>
</dbReference>
<feature type="compositionally biased region" description="Polar residues" evidence="1">
    <location>
        <begin position="11"/>
        <end position="28"/>
    </location>
</feature>
<name>A0A6A6JRK7_WESOR</name>
<dbReference type="OrthoDB" id="3791931at2759"/>
<evidence type="ECO:0000256" key="1">
    <source>
        <dbReference type="SAM" id="MobiDB-lite"/>
    </source>
</evidence>
<accession>A0A6A6JRK7</accession>
<dbReference type="AlphaFoldDB" id="A0A6A6JRK7"/>
<keyword evidence="3" id="KW-1185">Reference proteome</keyword>
<protein>
    <submittedName>
        <fullName evidence="2">Uncharacterized protein</fullName>
    </submittedName>
</protein>
<reference evidence="2" key="1">
    <citation type="journal article" date="2020" name="Stud. Mycol.">
        <title>101 Dothideomycetes genomes: a test case for predicting lifestyles and emergence of pathogens.</title>
        <authorList>
            <person name="Haridas S."/>
            <person name="Albert R."/>
            <person name="Binder M."/>
            <person name="Bloem J."/>
            <person name="Labutti K."/>
            <person name="Salamov A."/>
            <person name="Andreopoulos B."/>
            <person name="Baker S."/>
            <person name="Barry K."/>
            <person name="Bills G."/>
            <person name="Bluhm B."/>
            <person name="Cannon C."/>
            <person name="Castanera R."/>
            <person name="Culley D."/>
            <person name="Daum C."/>
            <person name="Ezra D."/>
            <person name="Gonzalez J."/>
            <person name="Henrissat B."/>
            <person name="Kuo A."/>
            <person name="Liang C."/>
            <person name="Lipzen A."/>
            <person name="Lutzoni F."/>
            <person name="Magnuson J."/>
            <person name="Mondo S."/>
            <person name="Nolan M."/>
            <person name="Ohm R."/>
            <person name="Pangilinan J."/>
            <person name="Park H.-J."/>
            <person name="Ramirez L."/>
            <person name="Alfaro M."/>
            <person name="Sun H."/>
            <person name="Tritt A."/>
            <person name="Yoshinaga Y."/>
            <person name="Zwiers L.-H."/>
            <person name="Turgeon B."/>
            <person name="Goodwin S."/>
            <person name="Spatafora J."/>
            <person name="Crous P."/>
            <person name="Grigoriev I."/>
        </authorList>
    </citation>
    <scope>NUCLEOTIDE SEQUENCE</scope>
    <source>
        <strain evidence="2">CBS 379.55</strain>
    </source>
</reference>